<dbReference type="PANTHER" id="PTHR43794:SF11">
    <property type="entry name" value="AMIDOHYDROLASE-RELATED DOMAIN-CONTAINING PROTEIN"/>
    <property type="match status" value="1"/>
</dbReference>
<dbReference type="SUPFAM" id="SSF51338">
    <property type="entry name" value="Composite domain of metallo-dependent hydrolases"/>
    <property type="match status" value="1"/>
</dbReference>
<keyword evidence="1" id="KW-0378">Hydrolase</keyword>
<evidence type="ECO:0000256" key="1">
    <source>
        <dbReference type="ARBA" id="ARBA00022801"/>
    </source>
</evidence>
<comment type="caution">
    <text evidence="3">The sequence shown here is derived from an EMBL/GenBank/DDBJ whole genome shotgun (WGS) entry which is preliminary data.</text>
</comment>
<feature type="domain" description="Amidohydrolase-related" evidence="2">
    <location>
        <begin position="187"/>
        <end position="381"/>
    </location>
</feature>
<evidence type="ECO:0000259" key="2">
    <source>
        <dbReference type="Pfam" id="PF01979"/>
    </source>
</evidence>
<dbReference type="SUPFAM" id="SSF51556">
    <property type="entry name" value="Metallo-dependent hydrolases"/>
    <property type="match status" value="1"/>
</dbReference>
<accession>A0A832E9L5</accession>
<dbReference type="GO" id="GO:0016810">
    <property type="term" value="F:hydrolase activity, acting on carbon-nitrogen (but not peptide) bonds"/>
    <property type="evidence" value="ECO:0007669"/>
    <property type="project" value="InterPro"/>
</dbReference>
<sequence>MNGLTARRAGSPEPVHIHRAPWVFPGIGPAIADGAVAVCGDHIVEVGKARDVVSRYGTGGARLWDHEASALVPAAINAHTHLDFSGLSLSKPEEPPGFARWVFSVFEAKGGLSPSERREARSKGRAEAAETGTVWLGDVVNPPLDGVAHDRSLPFERRFVEVLGFSARTLEEVLPALPGGETMPWPLAAHSLYGTSWDVIRQAKAWTRAHRLPFSIHAAEHREETAFVRDGEGFCRDLLTVLGRWNAAWRPSGTSPVRTLEALGVLDPQTLLVHMVHVDPEDWDITARRGACVCFCPRSNLWIEGTLPKIEEAIRRKIPCALGTDSRASNEDLNLFREGAAVLDAYPGVEPAVVLRMMTLGGARALGLEGSWGVLAPGAAMPFLAVPLGGCPASENDLAEAIIRQGSMGRGAWIGGETSC</sequence>
<evidence type="ECO:0000313" key="3">
    <source>
        <dbReference type="EMBL" id="HFK96337.1"/>
    </source>
</evidence>
<dbReference type="InterPro" id="IPR032466">
    <property type="entry name" value="Metal_Hydrolase"/>
</dbReference>
<protein>
    <recommendedName>
        <fullName evidence="2">Amidohydrolase-related domain-containing protein</fullName>
    </recommendedName>
</protein>
<reference evidence="3" key="1">
    <citation type="journal article" date="2020" name="mSystems">
        <title>Genome- and Community-Level Interaction Insights into Carbon Utilization and Element Cycling Functions of Hydrothermarchaeota in Hydrothermal Sediment.</title>
        <authorList>
            <person name="Zhou Z."/>
            <person name="Liu Y."/>
            <person name="Xu W."/>
            <person name="Pan J."/>
            <person name="Luo Z.H."/>
            <person name="Li M."/>
        </authorList>
    </citation>
    <scope>NUCLEOTIDE SEQUENCE [LARGE SCALE GENOMIC DNA]</scope>
    <source>
        <strain evidence="3">SpSt-456</strain>
    </source>
</reference>
<dbReference type="Pfam" id="PF01979">
    <property type="entry name" value="Amidohydro_1"/>
    <property type="match status" value="1"/>
</dbReference>
<dbReference type="InterPro" id="IPR011059">
    <property type="entry name" value="Metal-dep_hydrolase_composite"/>
</dbReference>
<organism evidence="3">
    <name type="scientific">Desulfacinum infernum</name>
    <dbReference type="NCBI Taxonomy" id="35837"/>
    <lineage>
        <taxon>Bacteria</taxon>
        <taxon>Pseudomonadati</taxon>
        <taxon>Thermodesulfobacteriota</taxon>
        <taxon>Syntrophobacteria</taxon>
        <taxon>Syntrophobacterales</taxon>
        <taxon>Syntrophobacteraceae</taxon>
        <taxon>Desulfacinum</taxon>
    </lineage>
</organism>
<dbReference type="Gene3D" id="3.20.20.140">
    <property type="entry name" value="Metal-dependent hydrolases"/>
    <property type="match status" value="1"/>
</dbReference>
<name>A0A832E9L5_9BACT</name>
<dbReference type="InterPro" id="IPR006680">
    <property type="entry name" value="Amidohydro-rel"/>
</dbReference>
<dbReference type="EMBL" id="DSTK01000012">
    <property type="protein sequence ID" value="HFK96337.1"/>
    <property type="molecule type" value="Genomic_DNA"/>
</dbReference>
<dbReference type="PANTHER" id="PTHR43794">
    <property type="entry name" value="AMINOHYDROLASE SSNA-RELATED"/>
    <property type="match status" value="1"/>
</dbReference>
<dbReference type="AlphaFoldDB" id="A0A832E9L5"/>
<proteinExistence type="predicted"/>
<gene>
    <name evidence="3" type="ORF">ENS06_03305</name>
</gene>
<dbReference type="InterPro" id="IPR050287">
    <property type="entry name" value="MTA/SAH_deaminase"/>
</dbReference>